<feature type="binding site" evidence="7">
    <location>
        <position position="115"/>
    </location>
    <ligand>
        <name>Zn(2+)</name>
        <dbReference type="ChEBI" id="CHEBI:29105"/>
        <label>2</label>
    </ligand>
</feature>
<feature type="binding site" evidence="8">
    <location>
        <position position="297"/>
    </location>
    <ligand>
        <name>allantoate</name>
        <dbReference type="ChEBI" id="CHEBI:17536"/>
    </ligand>
</feature>
<sequence length="433" mass="45791">MTDARATTPTTTYRESPAWARDAARRVMARCDALARVSARPDGIERVHLSPEHARANDLVANWMCDAGMRSWQDTAGNQRGRVDPVPASTPAQLRPPALLLGSHIDTVVDAGRYDGMLGVLMAVEVAAALREDVGRLPFALEVVAFSDEEGTRFGKALLGSSALAGLWDDAWWDLADADGVTLREAFVRFGLDPARVQEAAHRPGELVGYLEAHIEQGPLLEADDRPLGVVTSIAGARRFVVEVVGEARHAGGTPYPMRRDALLGAAEITVAVERVCRAGGQIGTVGRLATWPGAVNVVPGRAELTVDLRAADDAARDAAWDDICAVADEVADRRGLTWTATEVHRAPSVLCAPRLRTALADGILATGEPDAPELFSRAGHDAMAVAALTDVGMLFLRNPGGVSHAPDESVAIEDVAQGLVALVSTVRALGGL</sequence>
<dbReference type="SUPFAM" id="SSF55031">
    <property type="entry name" value="Bacterial exopeptidase dimerisation domain"/>
    <property type="match status" value="1"/>
</dbReference>
<dbReference type="NCBIfam" id="TIGR01879">
    <property type="entry name" value="hydantase"/>
    <property type="match status" value="1"/>
</dbReference>
<evidence type="ECO:0000256" key="6">
    <source>
        <dbReference type="ARBA" id="ARBA00023211"/>
    </source>
</evidence>
<comment type="similarity">
    <text evidence="2">Belongs to the peptidase M20 family.</text>
</comment>
<comment type="subunit">
    <text evidence="3">Homodimer.</text>
</comment>
<dbReference type="PANTHER" id="PTHR32494">
    <property type="entry name" value="ALLANTOATE DEIMINASE-RELATED"/>
    <property type="match status" value="1"/>
</dbReference>
<gene>
    <name evidence="9" type="ORF">CLV34_0471</name>
</gene>
<dbReference type="RefSeq" id="WP_100348625.1">
    <property type="nucleotide sequence ID" value="NZ_PGTZ01000006.1"/>
</dbReference>
<dbReference type="InterPro" id="IPR010158">
    <property type="entry name" value="Amidase_Cbmase"/>
</dbReference>
<dbReference type="PROSITE" id="PS00758">
    <property type="entry name" value="ARGE_DAPE_CPG2_1"/>
    <property type="match status" value="1"/>
</dbReference>
<feature type="binding site" evidence="7">
    <location>
        <position position="104"/>
    </location>
    <ligand>
        <name>Zn(2+)</name>
        <dbReference type="ChEBI" id="CHEBI:29105"/>
        <label>1</label>
    </ligand>
</feature>
<feature type="binding site" evidence="8">
    <location>
        <position position="310"/>
    </location>
    <ligand>
        <name>allantoate</name>
        <dbReference type="ChEBI" id="CHEBI:17536"/>
    </ligand>
</feature>
<dbReference type="InterPro" id="IPR001261">
    <property type="entry name" value="ArgE/DapE_CS"/>
</dbReference>
<feature type="binding site" evidence="7">
    <location>
        <position position="405"/>
    </location>
    <ligand>
        <name>Zn(2+)</name>
        <dbReference type="ChEBI" id="CHEBI:29105"/>
        <label>2</label>
    </ligand>
</feature>
<dbReference type="GO" id="GO:0046872">
    <property type="term" value="F:metal ion binding"/>
    <property type="evidence" value="ECO:0007669"/>
    <property type="project" value="UniProtKB-KW"/>
</dbReference>
<comment type="caution">
    <text evidence="9">The sequence shown here is derived from an EMBL/GenBank/DDBJ whole genome shotgun (WGS) entry which is preliminary data.</text>
</comment>
<evidence type="ECO:0000256" key="4">
    <source>
        <dbReference type="ARBA" id="ARBA00022723"/>
    </source>
</evidence>
<feature type="binding site" evidence="7">
    <location>
        <position position="150"/>
    </location>
    <ligand>
        <name>Zn(2+)</name>
        <dbReference type="ChEBI" id="CHEBI:29105"/>
        <label>2</label>
    </ligand>
</feature>
<feature type="binding site" evidence="7">
    <location>
        <position position="115"/>
    </location>
    <ligand>
        <name>Zn(2+)</name>
        <dbReference type="ChEBI" id="CHEBI:29105"/>
        <label>1</label>
    </ligand>
</feature>
<dbReference type="CDD" id="cd03884">
    <property type="entry name" value="M20_bAS"/>
    <property type="match status" value="1"/>
</dbReference>
<dbReference type="Pfam" id="PF01546">
    <property type="entry name" value="Peptidase_M20"/>
    <property type="match status" value="1"/>
</dbReference>
<comment type="cofactor">
    <cofactor evidence="1">
        <name>Mn(2+)</name>
        <dbReference type="ChEBI" id="CHEBI:29035"/>
    </cofactor>
</comment>
<evidence type="ECO:0000313" key="10">
    <source>
        <dbReference type="Proteomes" id="UP000231586"/>
    </source>
</evidence>
<evidence type="ECO:0000256" key="8">
    <source>
        <dbReference type="PIRSR" id="PIRSR001235-2"/>
    </source>
</evidence>
<reference evidence="9 10" key="1">
    <citation type="submission" date="2017-11" db="EMBL/GenBank/DDBJ databases">
        <title>Genomic Encyclopedia of Archaeal and Bacterial Type Strains, Phase II (KMG-II): From Individual Species to Whole Genera.</title>
        <authorList>
            <person name="Goeker M."/>
        </authorList>
    </citation>
    <scope>NUCLEOTIDE SEQUENCE [LARGE SCALE GENOMIC DNA]</scope>
    <source>
        <strain evidence="9 10">DSM 22413</strain>
    </source>
</reference>
<dbReference type="OrthoDB" id="9808195at2"/>
<accession>A0A2M8WUT1</accession>
<evidence type="ECO:0000256" key="5">
    <source>
        <dbReference type="ARBA" id="ARBA00022801"/>
    </source>
</evidence>
<feature type="binding site" evidence="8">
    <location>
        <position position="239"/>
    </location>
    <ligand>
        <name>allantoate</name>
        <dbReference type="ChEBI" id="CHEBI:17536"/>
    </ligand>
</feature>
<comment type="cofactor">
    <cofactor evidence="7">
        <name>Zn(2+)</name>
        <dbReference type="ChEBI" id="CHEBI:29105"/>
    </cofactor>
    <text evidence="7">Binds 2 Zn(2+) ions per subunit.</text>
</comment>
<evidence type="ECO:0000256" key="7">
    <source>
        <dbReference type="PIRSR" id="PIRSR001235-1"/>
    </source>
</evidence>
<protein>
    <submittedName>
        <fullName evidence="9">Allantoate deiminase</fullName>
    </submittedName>
</protein>
<dbReference type="PIRSF" id="PIRSF001235">
    <property type="entry name" value="Amidase_carbamoylase"/>
    <property type="match status" value="1"/>
</dbReference>
<dbReference type="PANTHER" id="PTHR32494:SF19">
    <property type="entry name" value="ALLANTOATE DEIMINASE-RELATED"/>
    <property type="match status" value="1"/>
</dbReference>
<keyword evidence="7" id="KW-0862">Zinc</keyword>
<evidence type="ECO:0000256" key="1">
    <source>
        <dbReference type="ARBA" id="ARBA00001936"/>
    </source>
</evidence>
<dbReference type="InterPro" id="IPR036264">
    <property type="entry name" value="Bact_exopeptidase_dim_dom"/>
</dbReference>
<evidence type="ECO:0000313" key="9">
    <source>
        <dbReference type="EMBL" id="PJI94626.1"/>
    </source>
</evidence>
<dbReference type="InterPro" id="IPR002933">
    <property type="entry name" value="Peptidase_M20"/>
</dbReference>
<keyword evidence="6" id="KW-0464">Manganese</keyword>
<dbReference type="Gene3D" id="3.30.70.360">
    <property type="match status" value="1"/>
</dbReference>
<keyword evidence="10" id="KW-1185">Reference proteome</keyword>
<feature type="binding site" evidence="7">
    <location>
        <position position="214"/>
    </location>
    <ligand>
        <name>Zn(2+)</name>
        <dbReference type="ChEBI" id="CHEBI:29105"/>
        <label>1</label>
    </ligand>
</feature>
<dbReference type="Proteomes" id="UP000231586">
    <property type="component" value="Unassembled WGS sequence"/>
</dbReference>
<organism evidence="9 10">
    <name type="scientific">Luteimicrobium subarcticum</name>
    <dbReference type="NCBI Taxonomy" id="620910"/>
    <lineage>
        <taxon>Bacteria</taxon>
        <taxon>Bacillati</taxon>
        <taxon>Actinomycetota</taxon>
        <taxon>Actinomycetes</taxon>
        <taxon>Micrococcales</taxon>
        <taxon>Luteimicrobium</taxon>
    </lineage>
</organism>
<dbReference type="SUPFAM" id="SSF53187">
    <property type="entry name" value="Zn-dependent exopeptidases"/>
    <property type="match status" value="1"/>
</dbReference>
<dbReference type="Gene3D" id="3.40.630.10">
    <property type="entry name" value="Zn peptidases"/>
    <property type="match status" value="1"/>
</dbReference>
<dbReference type="NCBIfam" id="NF006775">
    <property type="entry name" value="PRK09290.2-5"/>
    <property type="match status" value="1"/>
</dbReference>
<dbReference type="EMBL" id="PGTZ01000006">
    <property type="protein sequence ID" value="PJI94626.1"/>
    <property type="molecule type" value="Genomic_DNA"/>
</dbReference>
<dbReference type="GO" id="GO:0016813">
    <property type="term" value="F:hydrolase activity, acting on carbon-nitrogen (but not peptide) bonds, in linear amidines"/>
    <property type="evidence" value="ECO:0007669"/>
    <property type="project" value="InterPro"/>
</dbReference>
<name>A0A2M8WUT1_9MICO</name>
<keyword evidence="5" id="KW-0378">Hydrolase</keyword>
<proteinExistence type="inferred from homology"/>
<dbReference type="AlphaFoldDB" id="A0A2M8WUT1"/>
<evidence type="ECO:0000256" key="3">
    <source>
        <dbReference type="ARBA" id="ARBA00011738"/>
    </source>
</evidence>
<evidence type="ECO:0000256" key="2">
    <source>
        <dbReference type="ARBA" id="ARBA00006153"/>
    </source>
</evidence>
<keyword evidence="4 7" id="KW-0479">Metal-binding</keyword>